<dbReference type="Pfam" id="PF02518">
    <property type="entry name" value="HATPase_c"/>
    <property type="match status" value="1"/>
</dbReference>
<dbReference type="GO" id="GO:0005886">
    <property type="term" value="C:plasma membrane"/>
    <property type="evidence" value="ECO:0007669"/>
    <property type="project" value="TreeGrafter"/>
</dbReference>
<dbReference type="AlphaFoldDB" id="A0A7C1K5A3"/>
<dbReference type="InterPro" id="IPR035965">
    <property type="entry name" value="PAS-like_dom_sf"/>
</dbReference>
<protein>
    <recommendedName>
        <fullName evidence="2">histidine kinase</fullName>
        <ecNumber evidence="2">2.7.13.3</ecNumber>
    </recommendedName>
</protein>
<dbReference type="SMART" id="SM00388">
    <property type="entry name" value="HisKA"/>
    <property type="match status" value="1"/>
</dbReference>
<dbReference type="InterPro" id="IPR004358">
    <property type="entry name" value="Sig_transdc_His_kin-like_C"/>
</dbReference>
<evidence type="ECO:0000256" key="3">
    <source>
        <dbReference type="ARBA" id="ARBA00022553"/>
    </source>
</evidence>
<organism evidence="4">
    <name type="scientific">Thermomicrobium roseum</name>
    <dbReference type="NCBI Taxonomy" id="500"/>
    <lineage>
        <taxon>Bacteria</taxon>
        <taxon>Pseudomonadati</taxon>
        <taxon>Thermomicrobiota</taxon>
        <taxon>Thermomicrobia</taxon>
        <taxon>Thermomicrobiales</taxon>
        <taxon>Thermomicrobiaceae</taxon>
        <taxon>Thermomicrobium</taxon>
    </lineage>
</organism>
<dbReference type="Gene3D" id="3.30.450.20">
    <property type="entry name" value="PAS domain"/>
    <property type="match status" value="1"/>
</dbReference>
<comment type="caution">
    <text evidence="4">The sequence shown here is derived from an EMBL/GenBank/DDBJ whole genome shotgun (WGS) entry which is preliminary data.</text>
</comment>
<dbReference type="SUPFAM" id="SSF55874">
    <property type="entry name" value="ATPase domain of HSP90 chaperone/DNA topoisomerase II/histidine kinase"/>
    <property type="match status" value="1"/>
</dbReference>
<evidence type="ECO:0000256" key="2">
    <source>
        <dbReference type="ARBA" id="ARBA00012438"/>
    </source>
</evidence>
<dbReference type="PROSITE" id="PS50109">
    <property type="entry name" value="HIS_KIN"/>
    <property type="match status" value="1"/>
</dbReference>
<name>A0A7C1K5A3_THERO</name>
<dbReference type="SMART" id="SM00387">
    <property type="entry name" value="HATPase_c"/>
    <property type="match status" value="1"/>
</dbReference>
<dbReference type="InterPro" id="IPR003594">
    <property type="entry name" value="HATPase_dom"/>
</dbReference>
<comment type="catalytic activity">
    <reaction evidence="1">
        <text>ATP + protein L-histidine = ADP + protein N-phospho-L-histidine.</text>
        <dbReference type="EC" id="2.7.13.3"/>
    </reaction>
</comment>
<dbReference type="CDD" id="cd00082">
    <property type="entry name" value="HisKA"/>
    <property type="match status" value="1"/>
</dbReference>
<dbReference type="EMBL" id="DSJL01000010">
    <property type="protein sequence ID" value="HEF65095.1"/>
    <property type="molecule type" value="Genomic_DNA"/>
</dbReference>
<dbReference type="InterPro" id="IPR003661">
    <property type="entry name" value="HisK_dim/P_dom"/>
</dbReference>
<reference evidence="4" key="1">
    <citation type="journal article" date="2020" name="mSystems">
        <title>Genome- and Community-Level Interaction Insights into Carbon Utilization and Element Cycling Functions of Hydrothermarchaeota in Hydrothermal Sediment.</title>
        <authorList>
            <person name="Zhou Z."/>
            <person name="Liu Y."/>
            <person name="Xu W."/>
            <person name="Pan J."/>
            <person name="Luo Z.H."/>
            <person name="Li M."/>
        </authorList>
    </citation>
    <scope>NUCLEOTIDE SEQUENCE [LARGE SCALE GENOMIC DNA]</scope>
    <source>
        <strain evidence="4">SpSt-222</strain>
    </source>
</reference>
<dbReference type="InterPro" id="IPR000700">
    <property type="entry name" value="PAS-assoc_C"/>
</dbReference>
<dbReference type="PANTHER" id="PTHR45569:SF1">
    <property type="entry name" value="SENSOR PROTEIN KDPD"/>
    <property type="match status" value="1"/>
</dbReference>
<dbReference type="SUPFAM" id="SSF55785">
    <property type="entry name" value="PYP-like sensor domain (PAS domain)"/>
    <property type="match status" value="1"/>
</dbReference>
<dbReference type="InterPro" id="IPR036890">
    <property type="entry name" value="HATPase_C_sf"/>
</dbReference>
<dbReference type="EC" id="2.7.13.3" evidence="2"/>
<dbReference type="PROSITE" id="PS50113">
    <property type="entry name" value="PAC"/>
    <property type="match status" value="1"/>
</dbReference>
<dbReference type="PANTHER" id="PTHR45569">
    <property type="entry name" value="SENSOR PROTEIN KDPD"/>
    <property type="match status" value="1"/>
</dbReference>
<dbReference type="Gene3D" id="3.30.565.10">
    <property type="entry name" value="Histidine kinase-like ATPase, C-terminal domain"/>
    <property type="match status" value="1"/>
</dbReference>
<dbReference type="GO" id="GO:0000155">
    <property type="term" value="F:phosphorelay sensor kinase activity"/>
    <property type="evidence" value="ECO:0007669"/>
    <property type="project" value="InterPro"/>
</dbReference>
<evidence type="ECO:0000256" key="1">
    <source>
        <dbReference type="ARBA" id="ARBA00000085"/>
    </source>
</evidence>
<keyword evidence="3" id="KW-0597">Phosphoprotein</keyword>
<dbReference type="PRINTS" id="PR00344">
    <property type="entry name" value="BCTRLSENSOR"/>
</dbReference>
<evidence type="ECO:0000313" key="4">
    <source>
        <dbReference type="EMBL" id="HEF65095.1"/>
    </source>
</evidence>
<dbReference type="InterPro" id="IPR005467">
    <property type="entry name" value="His_kinase_dom"/>
</dbReference>
<proteinExistence type="predicted"/>
<sequence length="376" mass="42201">MGGSRRDHQEWRLLRQIVVQLPEAVVVAVREPESVILVNRQVSQLLGWNVVPPLSLRRFVTANTRRTLDGRPLSLEEIPLVRALRYGEVIRQREILLERSDGRSVTCLVNAAPLFLNRRKQFGAIAVFQDITSRASEQRLREELFTFVSHELRTPLTVVEGIAQLLVTNWEELSVEERATLLRDLLTATRSLRDMLERMLQLAELQKAGTQQMRISTLVTDLVSAVLRELADELAPFRVEVQVPPDLTVDIVPLHVVQALRSVIHNAAKYSPPGERIEIGAYREGAEVRIQIRDYGPGVEPELHSRLFQPFQRGRSHGKPGLGLGLYQAKLLVEANGGRIWHEAPGGQGAVFVLAFPERSSSTTDQSDAPIPHHVG</sequence>
<dbReference type="InterPro" id="IPR036097">
    <property type="entry name" value="HisK_dim/P_sf"/>
</dbReference>
<dbReference type="Gene3D" id="1.10.287.130">
    <property type="match status" value="1"/>
</dbReference>
<dbReference type="SUPFAM" id="SSF47384">
    <property type="entry name" value="Homodimeric domain of signal transducing histidine kinase"/>
    <property type="match status" value="1"/>
</dbReference>
<dbReference type="Pfam" id="PF00512">
    <property type="entry name" value="HisKA"/>
    <property type="match status" value="1"/>
</dbReference>
<dbReference type="InterPro" id="IPR052023">
    <property type="entry name" value="Histidine_kinase_KdpD"/>
</dbReference>
<gene>
    <name evidence="4" type="ORF">ENP47_05830</name>
</gene>
<accession>A0A7C1K5A3</accession>